<dbReference type="Pfam" id="PF13559">
    <property type="entry name" value="DUF4129"/>
    <property type="match status" value="1"/>
</dbReference>
<feature type="transmembrane region" description="Helical" evidence="2">
    <location>
        <begin position="83"/>
        <end position="107"/>
    </location>
</feature>
<name>A0ABP8E5A7_9MICO</name>
<keyword evidence="2" id="KW-0472">Membrane</keyword>
<evidence type="ECO:0000313" key="4">
    <source>
        <dbReference type="EMBL" id="GAA4267175.1"/>
    </source>
</evidence>
<keyword evidence="2" id="KW-0812">Transmembrane</keyword>
<keyword evidence="5" id="KW-1185">Reference proteome</keyword>
<feature type="transmembrane region" description="Helical" evidence="2">
    <location>
        <begin position="20"/>
        <end position="41"/>
    </location>
</feature>
<comment type="caution">
    <text evidence="4">The sequence shown here is derived from an EMBL/GenBank/DDBJ whole genome shotgun (WGS) entry which is preliminary data.</text>
</comment>
<dbReference type="InterPro" id="IPR025403">
    <property type="entry name" value="TgpA-like_C"/>
</dbReference>
<evidence type="ECO:0000256" key="1">
    <source>
        <dbReference type="SAM" id="MobiDB-lite"/>
    </source>
</evidence>
<feature type="region of interest" description="Disordered" evidence="1">
    <location>
        <begin position="224"/>
        <end position="256"/>
    </location>
</feature>
<dbReference type="EMBL" id="BAABAU010000004">
    <property type="protein sequence ID" value="GAA4267175.1"/>
    <property type="molecule type" value="Genomic_DNA"/>
</dbReference>
<feature type="region of interest" description="Disordered" evidence="1">
    <location>
        <begin position="53"/>
        <end position="77"/>
    </location>
</feature>
<reference evidence="5" key="1">
    <citation type="journal article" date="2019" name="Int. J. Syst. Evol. Microbiol.">
        <title>The Global Catalogue of Microorganisms (GCM) 10K type strain sequencing project: providing services to taxonomists for standard genome sequencing and annotation.</title>
        <authorList>
            <consortium name="The Broad Institute Genomics Platform"/>
            <consortium name="The Broad Institute Genome Sequencing Center for Infectious Disease"/>
            <person name="Wu L."/>
            <person name="Ma J."/>
        </authorList>
    </citation>
    <scope>NUCLEOTIDE SEQUENCE [LARGE SCALE GENOMIC DNA]</scope>
    <source>
        <strain evidence="5">JCM 17442</strain>
    </source>
</reference>
<feature type="domain" description="Protein-glutamine gamma-glutamyltransferase-like C-terminal" evidence="3">
    <location>
        <begin position="167"/>
        <end position="236"/>
    </location>
</feature>
<proteinExistence type="predicted"/>
<evidence type="ECO:0000256" key="2">
    <source>
        <dbReference type="SAM" id="Phobius"/>
    </source>
</evidence>
<gene>
    <name evidence="4" type="ORF">GCM10022256_27870</name>
</gene>
<sequence length="256" mass="27747">MSSESTETEERTRRVPVAALLAGVLAILIAVGAAVGGSLRFTGPRWFPGMTITPRPLVQTNSPRPIASSTPPPAPRTHPGPDLTWLVVLLAVLALAAVAFFVVRWLVKRLRARTTGVVAPLSDITDLTDVPDDPSVETSMPYLRRGLRRALAALDEDRSPRDAIIEAWLGLQEAAEDAGFRRTESETPTEFTSRILERVEVDPVALSTLRRLYLAVRFGDATASPDDVASARRSLETLQAQWEQHGTAEPDGEAAP</sequence>
<organism evidence="4 5">
    <name type="scientific">Frondihabitans peucedani</name>
    <dbReference type="NCBI Taxonomy" id="598626"/>
    <lineage>
        <taxon>Bacteria</taxon>
        <taxon>Bacillati</taxon>
        <taxon>Actinomycetota</taxon>
        <taxon>Actinomycetes</taxon>
        <taxon>Micrococcales</taxon>
        <taxon>Microbacteriaceae</taxon>
        <taxon>Frondihabitans</taxon>
    </lineage>
</organism>
<protein>
    <recommendedName>
        <fullName evidence="3">Protein-glutamine gamma-glutamyltransferase-like C-terminal domain-containing protein</fullName>
    </recommendedName>
</protein>
<dbReference type="Proteomes" id="UP001501594">
    <property type="component" value="Unassembled WGS sequence"/>
</dbReference>
<evidence type="ECO:0000259" key="3">
    <source>
        <dbReference type="Pfam" id="PF13559"/>
    </source>
</evidence>
<evidence type="ECO:0000313" key="5">
    <source>
        <dbReference type="Proteomes" id="UP001501594"/>
    </source>
</evidence>
<keyword evidence="2" id="KW-1133">Transmembrane helix</keyword>
<accession>A0ABP8E5A7</accession>
<dbReference type="RefSeq" id="WP_344797241.1">
    <property type="nucleotide sequence ID" value="NZ_BAABAU010000004.1"/>
</dbReference>